<comment type="caution">
    <text evidence="2">The sequence shown here is derived from an EMBL/GenBank/DDBJ whole genome shotgun (WGS) entry which is preliminary data.</text>
</comment>
<evidence type="ECO:0000313" key="2">
    <source>
        <dbReference type="EMBL" id="CAG8626179.1"/>
    </source>
</evidence>
<keyword evidence="1" id="KW-0812">Transmembrane</keyword>
<keyword evidence="1" id="KW-1133">Transmembrane helix</keyword>
<dbReference type="AlphaFoldDB" id="A0A9N9D8J0"/>
<dbReference type="EMBL" id="CAJVPJ010002641">
    <property type="protein sequence ID" value="CAG8626179.1"/>
    <property type="molecule type" value="Genomic_DNA"/>
</dbReference>
<sequence length="167" mass="18588">MSPVIAISSRAVNDTTASFDEFIKTVSFRSGWDAFFSLWIVWAITWLLRLYFSHSTKDDKDDNKDGNEASTGKCFHMGKRFKRVHKKITQMLLGLLSALTFNSLAHGSGAAVQILSWIYVGLGLSWVHSLAWASKGGRPIYRLFGGVVQTGILLAIFILAIICRKSD</sequence>
<protein>
    <submittedName>
        <fullName evidence="2">3169_t:CDS:1</fullName>
    </submittedName>
</protein>
<accession>A0A9N9D8J0</accession>
<keyword evidence="1" id="KW-0472">Membrane</keyword>
<feature type="transmembrane region" description="Helical" evidence="1">
    <location>
        <begin position="140"/>
        <end position="163"/>
    </location>
</feature>
<organism evidence="2 3">
    <name type="scientific">Paraglomus occultum</name>
    <dbReference type="NCBI Taxonomy" id="144539"/>
    <lineage>
        <taxon>Eukaryota</taxon>
        <taxon>Fungi</taxon>
        <taxon>Fungi incertae sedis</taxon>
        <taxon>Mucoromycota</taxon>
        <taxon>Glomeromycotina</taxon>
        <taxon>Glomeromycetes</taxon>
        <taxon>Paraglomerales</taxon>
        <taxon>Paraglomeraceae</taxon>
        <taxon>Paraglomus</taxon>
    </lineage>
</organism>
<keyword evidence="3" id="KW-1185">Reference proteome</keyword>
<evidence type="ECO:0000313" key="3">
    <source>
        <dbReference type="Proteomes" id="UP000789572"/>
    </source>
</evidence>
<gene>
    <name evidence="2" type="ORF">POCULU_LOCUS8658</name>
</gene>
<reference evidence="2" key="1">
    <citation type="submission" date="2021-06" db="EMBL/GenBank/DDBJ databases">
        <authorList>
            <person name="Kallberg Y."/>
            <person name="Tangrot J."/>
            <person name="Rosling A."/>
        </authorList>
    </citation>
    <scope>NUCLEOTIDE SEQUENCE</scope>
    <source>
        <strain evidence="2">IA702</strain>
    </source>
</reference>
<dbReference type="Proteomes" id="UP000789572">
    <property type="component" value="Unassembled WGS sequence"/>
</dbReference>
<feature type="transmembrane region" description="Helical" evidence="1">
    <location>
        <begin position="92"/>
        <end position="120"/>
    </location>
</feature>
<feature type="transmembrane region" description="Helical" evidence="1">
    <location>
        <begin position="34"/>
        <end position="52"/>
    </location>
</feature>
<name>A0A9N9D8J0_9GLOM</name>
<dbReference type="OrthoDB" id="2446850at2759"/>
<evidence type="ECO:0000256" key="1">
    <source>
        <dbReference type="SAM" id="Phobius"/>
    </source>
</evidence>
<proteinExistence type="predicted"/>